<dbReference type="EMBL" id="UXHF01000013">
    <property type="protein sequence ID" value="VDC49057.1"/>
    <property type="molecule type" value="Genomic_DNA"/>
</dbReference>
<keyword evidence="11" id="KW-0812">Transmembrane</keyword>
<comment type="caution">
    <text evidence="15">The sequence shown here is derived from an EMBL/GenBank/DDBJ whole genome shotgun (WGS) entry which is preliminary data.</text>
</comment>
<dbReference type="InterPro" id="IPR036097">
    <property type="entry name" value="HisK_dim/P_sf"/>
</dbReference>
<dbReference type="PROSITE" id="PS50113">
    <property type="entry name" value="PAC"/>
    <property type="match status" value="1"/>
</dbReference>
<dbReference type="PROSITE" id="PS50112">
    <property type="entry name" value="PAS"/>
    <property type="match status" value="2"/>
</dbReference>
<dbReference type="Gene3D" id="3.30.450.20">
    <property type="entry name" value="PAS domain"/>
    <property type="match status" value="2"/>
</dbReference>
<dbReference type="Proteomes" id="UP000289220">
    <property type="component" value="Unassembled WGS sequence"/>
</dbReference>
<evidence type="ECO:0000256" key="1">
    <source>
        <dbReference type="ARBA" id="ARBA00000085"/>
    </source>
</evidence>
<evidence type="ECO:0000256" key="5">
    <source>
        <dbReference type="ARBA" id="ARBA00022679"/>
    </source>
</evidence>
<protein>
    <recommendedName>
        <fullName evidence="3">histidine kinase</fullName>
        <ecNumber evidence="3">2.7.13.3</ecNumber>
    </recommendedName>
</protein>
<dbReference type="SUPFAM" id="SSF55785">
    <property type="entry name" value="PYP-like sensor domain (PAS domain)"/>
    <property type="match status" value="2"/>
</dbReference>
<dbReference type="SUPFAM" id="SSF47384">
    <property type="entry name" value="Homodimeric domain of signal transducing histidine kinase"/>
    <property type="match status" value="1"/>
</dbReference>
<dbReference type="InterPro" id="IPR035965">
    <property type="entry name" value="PAS-like_dom_sf"/>
</dbReference>
<dbReference type="AlphaFoldDB" id="A0A7Z8Y1C3"/>
<keyword evidence="5" id="KW-0808">Transferase</keyword>
<evidence type="ECO:0000256" key="10">
    <source>
        <dbReference type="ARBA" id="ARBA00023136"/>
    </source>
</evidence>
<gene>
    <name evidence="15" type="primary">pleC_1</name>
    <name evidence="15" type="ORF">BREV_BREV_00992</name>
</gene>
<dbReference type="FunFam" id="3.30.565.10:FF:000006">
    <property type="entry name" value="Sensor histidine kinase WalK"/>
    <property type="match status" value="1"/>
</dbReference>
<dbReference type="Gene3D" id="3.30.565.10">
    <property type="entry name" value="Histidine kinase-like ATPase, C-terminal domain"/>
    <property type="match status" value="1"/>
</dbReference>
<evidence type="ECO:0000256" key="6">
    <source>
        <dbReference type="ARBA" id="ARBA00022741"/>
    </source>
</evidence>
<dbReference type="InterPro" id="IPR000700">
    <property type="entry name" value="PAS-assoc_C"/>
</dbReference>
<evidence type="ECO:0000313" key="15">
    <source>
        <dbReference type="EMBL" id="VDC49057.1"/>
    </source>
</evidence>
<comment type="subcellular location">
    <subcellularLocation>
        <location evidence="2">Membrane</location>
    </subcellularLocation>
</comment>
<evidence type="ECO:0000256" key="4">
    <source>
        <dbReference type="ARBA" id="ARBA00022553"/>
    </source>
</evidence>
<keyword evidence="16" id="KW-1185">Reference proteome</keyword>
<dbReference type="InterPro" id="IPR000014">
    <property type="entry name" value="PAS"/>
</dbReference>
<dbReference type="SMART" id="SM00091">
    <property type="entry name" value="PAS"/>
    <property type="match status" value="2"/>
</dbReference>
<keyword evidence="11" id="KW-1133">Transmembrane helix</keyword>
<feature type="domain" description="PAS" evidence="13">
    <location>
        <begin position="275"/>
        <end position="346"/>
    </location>
</feature>
<evidence type="ECO:0000256" key="9">
    <source>
        <dbReference type="ARBA" id="ARBA00023012"/>
    </source>
</evidence>
<accession>A0A7Z8Y1C3</accession>
<comment type="catalytic activity">
    <reaction evidence="1">
        <text>ATP + protein L-histidine = ADP + protein N-phospho-L-histidine.</text>
        <dbReference type="EC" id="2.7.13.3"/>
    </reaction>
</comment>
<dbReference type="CDD" id="cd00082">
    <property type="entry name" value="HisKA"/>
    <property type="match status" value="1"/>
</dbReference>
<dbReference type="Pfam" id="PF00989">
    <property type="entry name" value="PAS"/>
    <property type="match status" value="1"/>
</dbReference>
<evidence type="ECO:0000313" key="16">
    <source>
        <dbReference type="Proteomes" id="UP000289220"/>
    </source>
</evidence>
<dbReference type="Pfam" id="PF12860">
    <property type="entry name" value="PAS_7"/>
    <property type="match status" value="1"/>
</dbReference>
<dbReference type="InterPro" id="IPR005467">
    <property type="entry name" value="His_kinase_dom"/>
</dbReference>
<keyword evidence="7" id="KW-0418">Kinase</keyword>
<dbReference type="InterPro" id="IPR004358">
    <property type="entry name" value="Sig_transdc_His_kin-like_C"/>
</dbReference>
<dbReference type="InterPro" id="IPR003594">
    <property type="entry name" value="HATPase_dom"/>
</dbReference>
<reference evidence="15 16" key="1">
    <citation type="submission" date="2018-11" db="EMBL/GenBank/DDBJ databases">
        <authorList>
            <person name="Peiro R."/>
            <person name="Begona"/>
            <person name="Cbmso G."/>
            <person name="Lopez M."/>
            <person name="Gonzalez S."/>
            <person name="Sacristan E."/>
            <person name="Castillo E."/>
        </authorList>
    </citation>
    <scope>NUCLEOTIDE SEQUENCE [LARGE SCALE GENOMIC DNA]</scope>
    <source>
        <strain evidence="15">Brev_genome</strain>
    </source>
</reference>
<dbReference type="PROSITE" id="PS50109">
    <property type="entry name" value="HIS_KIN"/>
    <property type="match status" value="1"/>
</dbReference>
<evidence type="ECO:0000256" key="3">
    <source>
        <dbReference type="ARBA" id="ARBA00012438"/>
    </source>
</evidence>
<dbReference type="EC" id="2.7.13.3" evidence="3"/>
<feature type="domain" description="PAS" evidence="13">
    <location>
        <begin position="402"/>
        <end position="440"/>
    </location>
</feature>
<organism evidence="15 16">
    <name type="scientific">Brevundimonas mediterranea</name>
    <dbReference type="NCBI Taxonomy" id="74329"/>
    <lineage>
        <taxon>Bacteria</taxon>
        <taxon>Pseudomonadati</taxon>
        <taxon>Pseudomonadota</taxon>
        <taxon>Alphaproteobacteria</taxon>
        <taxon>Caulobacterales</taxon>
        <taxon>Caulobacteraceae</taxon>
        <taxon>Brevundimonas</taxon>
    </lineage>
</organism>
<keyword evidence="8" id="KW-0067">ATP-binding</keyword>
<dbReference type="GO" id="GO:0006355">
    <property type="term" value="P:regulation of DNA-templated transcription"/>
    <property type="evidence" value="ECO:0007669"/>
    <property type="project" value="InterPro"/>
</dbReference>
<dbReference type="PRINTS" id="PR00344">
    <property type="entry name" value="BCTRLSENSOR"/>
</dbReference>
<dbReference type="InterPro" id="IPR036890">
    <property type="entry name" value="HATPase_C_sf"/>
</dbReference>
<keyword evidence="6" id="KW-0547">Nucleotide-binding</keyword>
<dbReference type="GO" id="GO:0000155">
    <property type="term" value="F:phosphorelay sensor kinase activity"/>
    <property type="evidence" value="ECO:0007669"/>
    <property type="project" value="InterPro"/>
</dbReference>
<dbReference type="PANTHER" id="PTHR43047">
    <property type="entry name" value="TWO-COMPONENT HISTIDINE PROTEIN KINASE"/>
    <property type="match status" value="1"/>
</dbReference>
<feature type="domain" description="PAC" evidence="14">
    <location>
        <begin position="348"/>
        <end position="401"/>
    </location>
</feature>
<dbReference type="SUPFAM" id="SSF55874">
    <property type="entry name" value="ATPase domain of HSP90 chaperone/DNA topoisomerase II/histidine kinase"/>
    <property type="match status" value="1"/>
</dbReference>
<evidence type="ECO:0000259" key="13">
    <source>
        <dbReference type="PROSITE" id="PS50112"/>
    </source>
</evidence>
<dbReference type="FunFam" id="1.10.287.130:FF:000038">
    <property type="entry name" value="Sensory transduction histidine kinase"/>
    <property type="match status" value="1"/>
</dbReference>
<dbReference type="NCBIfam" id="TIGR00229">
    <property type="entry name" value="sensory_box"/>
    <property type="match status" value="2"/>
</dbReference>
<evidence type="ECO:0000256" key="11">
    <source>
        <dbReference type="SAM" id="Phobius"/>
    </source>
</evidence>
<dbReference type="GO" id="GO:0009927">
    <property type="term" value="F:histidine phosphotransfer kinase activity"/>
    <property type="evidence" value="ECO:0007669"/>
    <property type="project" value="TreeGrafter"/>
</dbReference>
<dbReference type="GO" id="GO:0005886">
    <property type="term" value="C:plasma membrane"/>
    <property type="evidence" value="ECO:0007669"/>
    <property type="project" value="TreeGrafter"/>
</dbReference>
<dbReference type="CDD" id="cd16922">
    <property type="entry name" value="HATPase_EvgS-ArcB-TorS-like"/>
    <property type="match status" value="1"/>
</dbReference>
<evidence type="ECO:0000256" key="8">
    <source>
        <dbReference type="ARBA" id="ARBA00022840"/>
    </source>
</evidence>
<name>A0A7Z8Y1C3_9CAUL</name>
<keyword evidence="10 11" id="KW-0472">Membrane</keyword>
<evidence type="ECO:0000259" key="12">
    <source>
        <dbReference type="PROSITE" id="PS50109"/>
    </source>
</evidence>
<keyword evidence="9" id="KW-0902">Two-component regulatory system</keyword>
<dbReference type="InterPro" id="IPR003661">
    <property type="entry name" value="HisK_dim/P_dom"/>
</dbReference>
<dbReference type="Pfam" id="PF00512">
    <property type="entry name" value="HisKA"/>
    <property type="match status" value="1"/>
</dbReference>
<evidence type="ECO:0000259" key="14">
    <source>
        <dbReference type="PROSITE" id="PS50113"/>
    </source>
</evidence>
<evidence type="ECO:0000256" key="2">
    <source>
        <dbReference type="ARBA" id="ARBA00004370"/>
    </source>
</evidence>
<dbReference type="GO" id="GO:0005524">
    <property type="term" value="F:ATP binding"/>
    <property type="evidence" value="ECO:0007669"/>
    <property type="project" value="UniProtKB-KW"/>
</dbReference>
<dbReference type="Gene3D" id="1.10.287.130">
    <property type="match status" value="1"/>
</dbReference>
<dbReference type="PANTHER" id="PTHR43047:SF72">
    <property type="entry name" value="OSMOSENSING HISTIDINE PROTEIN KINASE SLN1"/>
    <property type="match status" value="1"/>
</dbReference>
<dbReference type="Pfam" id="PF02518">
    <property type="entry name" value="HATPase_c"/>
    <property type="match status" value="1"/>
</dbReference>
<evidence type="ECO:0000256" key="7">
    <source>
        <dbReference type="ARBA" id="ARBA00022777"/>
    </source>
</evidence>
<dbReference type="SMART" id="SM00388">
    <property type="entry name" value="HisKA"/>
    <property type="match status" value="1"/>
</dbReference>
<dbReference type="SMART" id="SM00387">
    <property type="entry name" value="HATPase_c"/>
    <property type="match status" value="1"/>
</dbReference>
<proteinExistence type="predicted"/>
<feature type="transmembrane region" description="Helical" evidence="11">
    <location>
        <begin position="21"/>
        <end position="43"/>
    </location>
</feature>
<dbReference type="InterPro" id="IPR013767">
    <property type="entry name" value="PAS_fold"/>
</dbReference>
<sequence length="799" mass="84942">MRGMERRQDKRGRRATDRAPSAPAWMRIGVLVLALGSTGYVLLMSRDATRPAREAHRLQNENLTLSAQLAASRTAVLMQAAQTGIDVGTAALLDDALPMAAVERARGVAPNAGFSVIGADGAILASQGPVQSPGVVALTGPQAGGRRLEARILPSLPASGVVRIVSKTGVILASPNAAEVGRSATPLIGVQAGDLASLTTPVATPGGRASVVAAPITPDGPYVVALQSGPPAGAAGLLGEAWVLAAPVLLGLGVLALFLFQGLRRARASREWASSEKRFRIAVEAARCGVWEWDLDGAEVTLSDYMATLLGFETGGVVPAEIVMARIHPRYRDQVQHALRQASAYGAFEVTFPVPGDGGRTRWIDARGQARGARGEAGFSAILGVALDITEARRAKAAAQSAESRLRDGVESISDAFVLFDRQGRLILWNQAFEDAFDFQSGVVRRGAAKEELNRIAALAIKAEHAPTDGRAGLREVELHDGRWLQLSERFTSEGGSVVTAADITAIKREETERRRAVEDLSRTVAQLEASQQMLSQLARKYEIAMTRAEAANQAKSEFLANMSHELRTPLNAINGFSEIMAAELFGPIGEKYKGYAGDILKSGQHLLSLINDILDMAKIEAGKMTLHYEPVSLRDVCEDAARLMRGKVLESGLTLEIEAGDLPDIEADHRGVKQVMLNLISNAVKFTPEGGTVTLSLTPFKGAAGEDRVRVACADTGIGIAPEHMVRLARPFEQVEGQHSKTTQGTGLGLALTKSLIEMHGGRLNIESEPGVGTVVSFDLPTRRPVQTVQPMKAAFAA</sequence>
<dbReference type="CDD" id="cd00130">
    <property type="entry name" value="PAS"/>
    <property type="match status" value="1"/>
</dbReference>
<keyword evidence="4" id="KW-0597">Phosphoprotein</keyword>
<feature type="domain" description="Histidine kinase" evidence="12">
    <location>
        <begin position="562"/>
        <end position="785"/>
    </location>
</feature>